<dbReference type="GO" id="GO:0046872">
    <property type="term" value="F:metal ion binding"/>
    <property type="evidence" value="ECO:0007669"/>
    <property type="project" value="UniProtKB-KW"/>
</dbReference>
<evidence type="ECO:0000256" key="3">
    <source>
        <dbReference type="ARBA" id="ARBA00022842"/>
    </source>
</evidence>
<keyword evidence="3" id="KW-0460">Magnesium</keyword>
<comment type="cofactor">
    <cofactor evidence="1">
        <name>Mg(2+)</name>
        <dbReference type="ChEBI" id="CHEBI:18420"/>
    </cofactor>
</comment>
<dbReference type="InterPro" id="IPR005801">
    <property type="entry name" value="ADC_synthase"/>
</dbReference>
<dbReference type="Gene3D" id="3.60.120.10">
    <property type="entry name" value="Anthranilate synthase"/>
    <property type="match status" value="1"/>
</dbReference>
<dbReference type="GO" id="GO:0008909">
    <property type="term" value="F:isochorismate synthase activity"/>
    <property type="evidence" value="ECO:0007669"/>
    <property type="project" value="InterPro"/>
</dbReference>
<name>A0A319AZD6_ASPVC</name>
<evidence type="ECO:0000256" key="2">
    <source>
        <dbReference type="ARBA" id="ARBA00022723"/>
    </source>
</evidence>
<evidence type="ECO:0000256" key="4">
    <source>
        <dbReference type="ARBA" id="ARBA00023239"/>
    </source>
</evidence>
<dbReference type="GO" id="GO:0016833">
    <property type="term" value="F:oxo-acid-lyase activity"/>
    <property type="evidence" value="ECO:0007669"/>
    <property type="project" value="InterPro"/>
</dbReference>
<evidence type="ECO:0000259" key="5">
    <source>
        <dbReference type="Pfam" id="PF00425"/>
    </source>
</evidence>
<dbReference type="EMBL" id="KZ821641">
    <property type="protein sequence ID" value="PYH64781.1"/>
    <property type="molecule type" value="Genomic_DNA"/>
</dbReference>
<keyword evidence="4" id="KW-0456">Lyase</keyword>
<dbReference type="SUPFAM" id="SSF56322">
    <property type="entry name" value="ADC synthase"/>
    <property type="match status" value="1"/>
</dbReference>
<dbReference type="AlphaFoldDB" id="A0A319AZD6"/>
<accession>A0A319AZD6</accession>
<sequence length="454" mass="50836">MSSTRISITLTSSSSDLLKPVISVLERHSGSEYYVYERKDHWHIGLGSSRSLIIDSSGENITISVAGESSHHLPVKKPLPDIAREFLREYWDHTSKVYGHVGFNYAPHIRGLKYTPGQWPLLALMIPRIEVLIDADKITITGDDTKEVLDLCTLLKETCRCRNTPSPAHDIQHVDVNENSSQYKTLVQKALSQIQQDHYSKIILSRPVNLQNRVDMPSTLHCGRQSNTPSRSFSLRHGDYQATGFSPELVMSLDKGVVTTEPLAGTRSCKGTEAEIQRLRHELENDSKEIVEHVISVKEAVHEISQLSDKPMVEDFMSVRVRGSVQHLGSRVCGRISPEKDMWDAFNVLFPSITASGIPKQAAIDAISRLESQPRELYSGAVLMIEDENTMEAALVLRSVFQDRDRQWIQAGAGVIAESDPSRELTETCEKLASIAPFVVREAKESNDRLNGYH</sequence>
<dbReference type="GO" id="GO:0000162">
    <property type="term" value="P:L-tryptophan biosynthetic process"/>
    <property type="evidence" value="ECO:0007669"/>
    <property type="project" value="TreeGrafter"/>
</dbReference>
<gene>
    <name evidence="6" type="ORF">BO88DRAFT_472270</name>
</gene>
<dbReference type="InterPro" id="IPR019996">
    <property type="entry name" value="Salicylate_synthase"/>
</dbReference>
<dbReference type="InterPro" id="IPR019999">
    <property type="entry name" value="Anth_synth_I-like"/>
</dbReference>
<evidence type="ECO:0000313" key="6">
    <source>
        <dbReference type="EMBL" id="PYH64781.1"/>
    </source>
</evidence>
<dbReference type="GeneID" id="37216334"/>
<dbReference type="InterPro" id="IPR015890">
    <property type="entry name" value="Chorismate_C"/>
</dbReference>
<evidence type="ECO:0000313" key="7">
    <source>
        <dbReference type="Proteomes" id="UP000248405"/>
    </source>
</evidence>
<dbReference type="PANTHER" id="PTHR11236:SF48">
    <property type="entry name" value="ISOCHORISMATE SYNTHASE MENF"/>
    <property type="match status" value="1"/>
</dbReference>
<evidence type="ECO:0000256" key="1">
    <source>
        <dbReference type="ARBA" id="ARBA00001946"/>
    </source>
</evidence>
<dbReference type="Proteomes" id="UP000248405">
    <property type="component" value="Unassembled WGS sequence"/>
</dbReference>
<dbReference type="Pfam" id="PF00425">
    <property type="entry name" value="Chorismate_bind"/>
    <property type="match status" value="1"/>
</dbReference>
<organism evidence="6 7">
    <name type="scientific">Aspergillus vadensis (strain CBS 113365 / IMI 142717 / IBT 24658)</name>
    <dbReference type="NCBI Taxonomy" id="1448311"/>
    <lineage>
        <taxon>Eukaryota</taxon>
        <taxon>Fungi</taxon>
        <taxon>Dikarya</taxon>
        <taxon>Ascomycota</taxon>
        <taxon>Pezizomycotina</taxon>
        <taxon>Eurotiomycetes</taxon>
        <taxon>Eurotiomycetidae</taxon>
        <taxon>Eurotiales</taxon>
        <taxon>Aspergillaceae</taxon>
        <taxon>Aspergillus</taxon>
        <taxon>Aspergillus subgen. Circumdati</taxon>
    </lineage>
</organism>
<dbReference type="OrthoDB" id="1865897at2759"/>
<feature type="domain" description="Chorismate-utilising enzyme C-terminal" evidence="5">
    <location>
        <begin position="181"/>
        <end position="431"/>
    </location>
</feature>
<protein>
    <submittedName>
        <fullName evidence="6">Salicylate synthetase</fullName>
    </submittedName>
</protein>
<dbReference type="PANTHER" id="PTHR11236">
    <property type="entry name" value="AMINOBENZOATE/ANTHRANILATE SYNTHASE"/>
    <property type="match status" value="1"/>
</dbReference>
<dbReference type="RefSeq" id="XP_025558575.1">
    <property type="nucleotide sequence ID" value="XM_025711742.1"/>
</dbReference>
<keyword evidence="2" id="KW-0479">Metal-binding</keyword>
<proteinExistence type="predicted"/>
<reference evidence="6" key="1">
    <citation type="submission" date="2016-12" db="EMBL/GenBank/DDBJ databases">
        <title>The genomes of Aspergillus section Nigri reveals drivers in fungal speciation.</title>
        <authorList>
            <consortium name="DOE Joint Genome Institute"/>
            <person name="Vesth T.C."/>
            <person name="Nybo J."/>
            <person name="Theobald S."/>
            <person name="Brandl J."/>
            <person name="Frisvad J.C."/>
            <person name="Nielsen K.F."/>
            <person name="Lyhne E.K."/>
            <person name="Kogle M.E."/>
            <person name="Kuo A."/>
            <person name="Riley R."/>
            <person name="Clum A."/>
            <person name="Nolan M."/>
            <person name="Lipzen A."/>
            <person name="Salamov A."/>
            <person name="Henrissat B."/>
            <person name="Wiebenga A."/>
            <person name="De Vries R.P."/>
            <person name="Grigoriev I.V."/>
            <person name="Mortensen U.H."/>
            <person name="Andersen M.R."/>
            <person name="Baker S.E."/>
        </authorList>
    </citation>
    <scope>NUCLEOTIDE SEQUENCE [LARGE SCALE GENOMIC DNA]</scope>
    <source>
        <strain evidence="6">CBS 113365</strain>
    </source>
</reference>
<dbReference type="NCBIfam" id="TIGR03494">
    <property type="entry name" value="salicyl_syn"/>
    <property type="match status" value="1"/>
</dbReference>
<keyword evidence="7" id="KW-1185">Reference proteome</keyword>